<evidence type="ECO:0000256" key="5">
    <source>
        <dbReference type="SAM" id="Phobius"/>
    </source>
</evidence>
<gene>
    <name evidence="7" type="ORF">TrCOL_g559</name>
</gene>
<dbReference type="Proteomes" id="UP001165065">
    <property type="component" value="Unassembled WGS sequence"/>
</dbReference>
<evidence type="ECO:0000256" key="4">
    <source>
        <dbReference type="SAM" id="MobiDB-lite"/>
    </source>
</evidence>
<feature type="signal peptide" evidence="6">
    <location>
        <begin position="1"/>
        <end position="28"/>
    </location>
</feature>
<accession>A0A9W7LDG5</accession>
<dbReference type="PANTHER" id="PTHR47567">
    <property type="entry name" value="MITOCHONDRIAL SUBSTRATE/SOLUTE CARRIER"/>
    <property type="match status" value="1"/>
</dbReference>
<evidence type="ECO:0000256" key="1">
    <source>
        <dbReference type="ARBA" id="ARBA00004370"/>
    </source>
</evidence>
<keyword evidence="5" id="KW-1133">Transmembrane helix</keyword>
<dbReference type="InterPro" id="IPR023395">
    <property type="entry name" value="MCP_dom_sf"/>
</dbReference>
<dbReference type="AlphaFoldDB" id="A0A9W7LDG5"/>
<sequence>MISRRLGHIRRPWSTIVLVCLLFLTSWTQECSIVAKAQAVEAKEIQSEKEEKGDDTVYPGTSTKVTPPPTSAANKKKTYMKQAPISTAGEPLVKPSSDNALAIFKKAGKRALGGGIPGAAAGLIQVLTLMWLRTIMNYQYRYGTGTISAIRTLYAQGGIKRFYKGVQFAVIQGPLSRFGSTAANDGINALLANLPFTANWGAARGTFIASILVGVWRIFLMPIDTCKTVLQVDNTAGFRSLVRKVKAGNVGVLYQGAIANYFSAIVGHYPWFYTYNFLSQAPWVIKSIGNSLLRNAFIGFTASLVSDCVANFMRVIKTTKQSMATKHSVSYSEAIGMILAADGWGGLFGRGLRTRIIANGFQSVVFTICWRGLSDLVNRRAKEQEEVQGDETEVE</sequence>
<keyword evidence="8" id="KW-1185">Reference proteome</keyword>
<dbReference type="EMBL" id="BRYA01000301">
    <property type="protein sequence ID" value="GMI46509.1"/>
    <property type="molecule type" value="Genomic_DNA"/>
</dbReference>
<feature type="transmembrane region" description="Helical" evidence="5">
    <location>
        <begin position="111"/>
        <end position="132"/>
    </location>
</feature>
<name>A0A9W7LDG5_9STRA</name>
<reference evidence="8" key="1">
    <citation type="journal article" date="2023" name="Commun. Biol.">
        <title>Genome analysis of Parmales, the sister group of diatoms, reveals the evolutionary specialization of diatoms from phago-mixotrophs to photoautotrophs.</title>
        <authorList>
            <person name="Ban H."/>
            <person name="Sato S."/>
            <person name="Yoshikawa S."/>
            <person name="Yamada K."/>
            <person name="Nakamura Y."/>
            <person name="Ichinomiya M."/>
            <person name="Sato N."/>
            <person name="Blanc-Mathieu R."/>
            <person name="Endo H."/>
            <person name="Kuwata A."/>
            <person name="Ogata H."/>
        </authorList>
    </citation>
    <scope>NUCLEOTIDE SEQUENCE [LARGE SCALE GENOMIC DNA]</scope>
</reference>
<proteinExistence type="predicted"/>
<dbReference type="Gene3D" id="1.50.40.10">
    <property type="entry name" value="Mitochondrial carrier domain"/>
    <property type="match status" value="1"/>
</dbReference>
<feature type="compositionally biased region" description="Basic and acidic residues" evidence="4">
    <location>
        <begin position="44"/>
        <end position="55"/>
    </location>
</feature>
<feature type="transmembrane region" description="Helical" evidence="5">
    <location>
        <begin position="252"/>
        <end position="272"/>
    </location>
</feature>
<feature type="region of interest" description="Disordered" evidence="4">
    <location>
        <begin position="44"/>
        <end position="76"/>
    </location>
</feature>
<protein>
    <recommendedName>
        <fullName evidence="9">Mitochondrial carrier protein</fullName>
    </recommendedName>
</protein>
<feature type="transmembrane region" description="Helical" evidence="5">
    <location>
        <begin position="292"/>
        <end position="313"/>
    </location>
</feature>
<dbReference type="SUPFAM" id="SSF103506">
    <property type="entry name" value="Mitochondrial carrier"/>
    <property type="match status" value="1"/>
</dbReference>
<evidence type="ECO:0000256" key="3">
    <source>
        <dbReference type="ARBA" id="ARBA00023136"/>
    </source>
</evidence>
<keyword evidence="3 5" id="KW-0472">Membrane</keyword>
<evidence type="ECO:0000313" key="8">
    <source>
        <dbReference type="Proteomes" id="UP001165065"/>
    </source>
</evidence>
<comment type="caution">
    <text evidence="7">The sequence shown here is derived from an EMBL/GenBank/DDBJ whole genome shotgun (WGS) entry which is preliminary data.</text>
</comment>
<dbReference type="PANTHER" id="PTHR47567:SF1">
    <property type="entry name" value="NAD-DEPENDENT EPIMERASE_DEHYDRATASE DOMAIN-CONTAINING PROTEIN"/>
    <property type="match status" value="1"/>
</dbReference>
<keyword evidence="6" id="KW-0732">Signal</keyword>
<evidence type="ECO:0000256" key="6">
    <source>
        <dbReference type="SAM" id="SignalP"/>
    </source>
</evidence>
<evidence type="ECO:0000256" key="2">
    <source>
        <dbReference type="ARBA" id="ARBA00022692"/>
    </source>
</evidence>
<organism evidence="7 8">
    <name type="scientific">Triparma columacea</name>
    <dbReference type="NCBI Taxonomy" id="722753"/>
    <lineage>
        <taxon>Eukaryota</taxon>
        <taxon>Sar</taxon>
        <taxon>Stramenopiles</taxon>
        <taxon>Ochrophyta</taxon>
        <taxon>Bolidophyceae</taxon>
        <taxon>Parmales</taxon>
        <taxon>Triparmaceae</taxon>
        <taxon>Triparma</taxon>
    </lineage>
</organism>
<dbReference type="OrthoDB" id="409948at2759"/>
<keyword evidence="2 5" id="KW-0812">Transmembrane</keyword>
<dbReference type="GO" id="GO:0016020">
    <property type="term" value="C:membrane"/>
    <property type="evidence" value="ECO:0007669"/>
    <property type="project" value="UniProtKB-SubCell"/>
</dbReference>
<evidence type="ECO:0008006" key="9">
    <source>
        <dbReference type="Google" id="ProtNLM"/>
    </source>
</evidence>
<comment type="subcellular location">
    <subcellularLocation>
        <location evidence="1">Membrane</location>
    </subcellularLocation>
</comment>
<feature type="chain" id="PRO_5040906771" description="Mitochondrial carrier protein" evidence="6">
    <location>
        <begin position="29"/>
        <end position="395"/>
    </location>
</feature>
<evidence type="ECO:0000313" key="7">
    <source>
        <dbReference type="EMBL" id="GMI46509.1"/>
    </source>
</evidence>